<comment type="catalytic activity">
    <reaction evidence="16 18">
        <text>N-acetyl-alpha-D-glucosamine 1-phosphate + UTP + H(+) = UDP-N-acetyl-alpha-D-glucosamine + diphosphate</text>
        <dbReference type="Rhea" id="RHEA:13509"/>
        <dbReference type="ChEBI" id="CHEBI:15378"/>
        <dbReference type="ChEBI" id="CHEBI:33019"/>
        <dbReference type="ChEBI" id="CHEBI:46398"/>
        <dbReference type="ChEBI" id="CHEBI:57705"/>
        <dbReference type="ChEBI" id="CHEBI:57776"/>
        <dbReference type="EC" id="2.7.7.23"/>
    </reaction>
</comment>
<keyword evidence="21" id="KW-1185">Reference proteome</keyword>
<dbReference type="STRING" id="1094558.ME5_01219"/>
<dbReference type="PANTHER" id="PTHR43584">
    <property type="entry name" value="NUCLEOTIDYL TRANSFERASE"/>
    <property type="match status" value="1"/>
</dbReference>
<keyword evidence="14 18" id="KW-0961">Cell wall biogenesis/degradation</keyword>
<feature type="binding site" evidence="18">
    <location>
        <position position="401"/>
    </location>
    <ligand>
        <name>acetyl-CoA</name>
        <dbReference type="ChEBI" id="CHEBI:57288"/>
    </ligand>
</feature>
<feature type="binding site" evidence="18">
    <location>
        <position position="362"/>
    </location>
    <ligand>
        <name>UDP-N-acetyl-alpha-D-glucosamine</name>
        <dbReference type="ChEBI" id="CHEBI:57705"/>
    </ligand>
</feature>
<evidence type="ECO:0000256" key="18">
    <source>
        <dbReference type="HAMAP-Rule" id="MF_01631"/>
    </source>
</evidence>
<feature type="binding site" evidence="18">
    <location>
        <position position="183"/>
    </location>
    <ligand>
        <name>UDP-N-acetyl-alpha-D-glucosamine</name>
        <dbReference type="ChEBI" id="CHEBI:57705"/>
    </ligand>
</feature>
<evidence type="ECO:0000256" key="14">
    <source>
        <dbReference type="ARBA" id="ARBA00023316"/>
    </source>
</evidence>
<evidence type="ECO:0000259" key="19">
    <source>
        <dbReference type="Pfam" id="PF12804"/>
    </source>
</evidence>
<feature type="binding site" evidence="18">
    <location>
        <position position="329"/>
    </location>
    <ligand>
        <name>UDP-N-acetyl-alpha-D-glucosamine</name>
        <dbReference type="ChEBI" id="CHEBI:57705"/>
    </ligand>
</feature>
<keyword evidence="6 18" id="KW-0548">Nucleotidyltransferase</keyword>
<feature type="binding site" evidence="18">
    <location>
        <position position="240"/>
    </location>
    <ligand>
        <name>Mg(2+)</name>
        <dbReference type="ChEBI" id="CHEBI:18420"/>
    </ligand>
</feature>
<keyword evidence="8 18" id="KW-0677">Repeat</keyword>
<evidence type="ECO:0000256" key="4">
    <source>
        <dbReference type="ARBA" id="ARBA00022490"/>
    </source>
</evidence>
<evidence type="ECO:0000256" key="7">
    <source>
        <dbReference type="ARBA" id="ARBA00022723"/>
    </source>
</evidence>
<reference evidence="20 21" key="1">
    <citation type="submission" date="2012-03" db="EMBL/GenBank/DDBJ databases">
        <title>The Genome Sequence of Bartonella tamiae Th239.</title>
        <authorList>
            <consortium name="The Broad Institute Genome Sequencing Platform"/>
            <consortium name="The Broad Institute Genome Sequencing Center for Infectious Disease"/>
            <person name="Feldgarden M."/>
            <person name="Kirby J."/>
            <person name="Kosoy M."/>
            <person name="Birtles R."/>
            <person name="Probert W.S."/>
            <person name="Chiaraviglio L."/>
            <person name="Young S.K."/>
            <person name="Zeng Q."/>
            <person name="Gargeya S."/>
            <person name="Fitzgerald M."/>
            <person name="Haas B."/>
            <person name="Abouelleil A."/>
            <person name="Alvarado L."/>
            <person name="Arachchi H.M."/>
            <person name="Berlin A."/>
            <person name="Chapman S.B."/>
            <person name="Gearin G."/>
            <person name="Goldberg J."/>
            <person name="Griggs A."/>
            <person name="Gujja S."/>
            <person name="Hansen M."/>
            <person name="Heiman D."/>
            <person name="Howarth C."/>
            <person name="Larimer J."/>
            <person name="Lui A."/>
            <person name="MacDonald P.J.P."/>
            <person name="McCowen C."/>
            <person name="Montmayeur A."/>
            <person name="Murphy C."/>
            <person name="Neiman D."/>
            <person name="Pearson M."/>
            <person name="Priest M."/>
            <person name="Roberts A."/>
            <person name="Saif S."/>
            <person name="Shea T."/>
            <person name="Sisk P."/>
            <person name="Stolte C."/>
            <person name="Sykes S."/>
            <person name="Wortman J."/>
            <person name="Nusbaum C."/>
            <person name="Birren B."/>
        </authorList>
    </citation>
    <scope>NUCLEOTIDE SEQUENCE [LARGE SCALE GENOMIC DNA]</scope>
    <source>
        <strain evidence="20 21">Th239</strain>
    </source>
</reference>
<dbReference type="PANTHER" id="PTHR43584:SF3">
    <property type="entry name" value="BIFUNCTIONAL PROTEIN GLMU"/>
    <property type="match status" value="1"/>
</dbReference>
<dbReference type="GO" id="GO:0009245">
    <property type="term" value="P:lipid A biosynthetic process"/>
    <property type="evidence" value="ECO:0007669"/>
    <property type="project" value="UniProtKB-UniRule"/>
</dbReference>
<feature type="binding site" evidence="18">
    <location>
        <position position="118"/>
    </location>
    <ligand>
        <name>Mg(2+)</name>
        <dbReference type="ChEBI" id="CHEBI:18420"/>
    </ligand>
</feature>
<feature type="region of interest" description="N-acetyltransferase" evidence="18">
    <location>
        <begin position="264"/>
        <end position="468"/>
    </location>
</feature>
<dbReference type="UniPathway" id="UPA00973"/>
<keyword evidence="5 18" id="KW-0808">Transferase</keyword>
<keyword evidence="13 18" id="KW-0012">Acyltransferase</keyword>
<dbReference type="Pfam" id="PF14602">
    <property type="entry name" value="Hexapep_2"/>
    <property type="match status" value="1"/>
</dbReference>
<keyword evidence="11 18" id="KW-0573">Peptidoglycan synthesis</keyword>
<dbReference type="GO" id="GO:0005737">
    <property type="term" value="C:cytoplasm"/>
    <property type="evidence" value="ECO:0007669"/>
    <property type="project" value="UniProtKB-SubCell"/>
</dbReference>
<dbReference type="GO" id="GO:0006048">
    <property type="term" value="P:UDP-N-acetylglucosamine biosynthetic process"/>
    <property type="evidence" value="ECO:0007669"/>
    <property type="project" value="UniProtKB-UniPathway"/>
</dbReference>
<accession>J0ZK12</accession>
<comment type="pathway">
    <text evidence="18">Nucleotide-sugar biosynthesis; UDP-N-acetyl-alpha-D-glucosamine biosynthesis; N-acetyl-alpha-D-glucosamine 1-phosphate from alpha-D-glucosamine 6-phosphate (route II): step 2/2.</text>
</comment>
<dbReference type="InterPro" id="IPR005882">
    <property type="entry name" value="Bifunctional_GlmU"/>
</dbReference>
<comment type="subcellular location">
    <subcellularLocation>
        <location evidence="1 18">Cytoplasm</location>
    </subcellularLocation>
</comment>
<evidence type="ECO:0000256" key="9">
    <source>
        <dbReference type="ARBA" id="ARBA00022842"/>
    </source>
</evidence>
<evidence type="ECO:0000256" key="13">
    <source>
        <dbReference type="ARBA" id="ARBA00023315"/>
    </source>
</evidence>
<feature type="active site" description="Proton acceptor" evidence="18">
    <location>
        <position position="359"/>
    </location>
</feature>
<feature type="binding site" evidence="18">
    <location>
        <position position="347"/>
    </location>
    <ligand>
        <name>UDP-N-acetyl-alpha-D-glucosamine</name>
        <dbReference type="ChEBI" id="CHEBI:57705"/>
    </ligand>
</feature>
<feature type="binding site" evidence="18">
    <location>
        <begin position="382"/>
        <end position="383"/>
    </location>
    <ligand>
        <name>acetyl-CoA</name>
        <dbReference type="ChEBI" id="CHEBI:57288"/>
    </ligand>
</feature>
<dbReference type="NCBIfam" id="NF010933">
    <property type="entry name" value="PRK14353.1"/>
    <property type="match status" value="1"/>
</dbReference>
<dbReference type="EC" id="2.7.7.23" evidence="18"/>
<dbReference type="InterPro" id="IPR018357">
    <property type="entry name" value="Hexapep_transf_CS"/>
</dbReference>
<gene>
    <name evidence="18" type="primary">glmU</name>
    <name evidence="20" type="ORF">ME5_01219</name>
</gene>
<dbReference type="GO" id="GO:0071555">
    <property type="term" value="P:cell wall organization"/>
    <property type="evidence" value="ECO:0007669"/>
    <property type="project" value="UniProtKB-KW"/>
</dbReference>
<evidence type="ECO:0000256" key="3">
    <source>
        <dbReference type="ARBA" id="ARBA00007947"/>
    </source>
</evidence>
<dbReference type="InterPro" id="IPR025877">
    <property type="entry name" value="MobA-like_NTP_Trfase"/>
</dbReference>
<comment type="caution">
    <text evidence="20">The sequence shown here is derived from an EMBL/GenBank/DDBJ whole genome shotgun (WGS) entry which is preliminary data.</text>
</comment>
<comment type="function">
    <text evidence="17 18">Catalyzes the last two sequential reactions in the de novo biosynthetic pathway for UDP-N-acetylglucosamine (UDP-GlcNAc). The C-terminal domain catalyzes the transfer of acetyl group from acetyl coenzyme A to glucosamine-1-phosphate (GlcN-1-P) to produce N-acetylglucosamine-1-phosphate (GlcNAc-1-P), which is converted into UDP-GlcNAc by the transfer of uridine 5-monophosphate (from uridine 5-triphosphate), a reaction catalyzed by the N-terminal domain.</text>
</comment>
<dbReference type="PROSITE" id="PS00101">
    <property type="entry name" value="HEXAPEP_TRANSFERASES"/>
    <property type="match status" value="1"/>
</dbReference>
<dbReference type="EC" id="2.3.1.157" evidence="18"/>
<feature type="binding site" evidence="18">
    <location>
        <begin position="88"/>
        <end position="89"/>
    </location>
    <ligand>
        <name>UDP-N-acetyl-alpha-D-glucosamine</name>
        <dbReference type="ChEBI" id="CHEBI:57705"/>
    </ligand>
</feature>
<dbReference type="GO" id="GO:0003977">
    <property type="term" value="F:UDP-N-acetylglucosamine diphosphorylase activity"/>
    <property type="evidence" value="ECO:0007669"/>
    <property type="project" value="UniProtKB-UniRule"/>
</dbReference>
<evidence type="ECO:0000256" key="15">
    <source>
        <dbReference type="ARBA" id="ARBA00048247"/>
    </source>
</evidence>
<evidence type="ECO:0000256" key="11">
    <source>
        <dbReference type="ARBA" id="ARBA00022984"/>
    </source>
</evidence>
<evidence type="ECO:0000313" key="20">
    <source>
        <dbReference type="EMBL" id="EJF88668.1"/>
    </source>
</evidence>
<dbReference type="GO" id="GO:0019134">
    <property type="term" value="F:glucosamine-1-phosphate N-acetyltransferase activity"/>
    <property type="evidence" value="ECO:0007669"/>
    <property type="project" value="UniProtKB-UniRule"/>
</dbReference>
<comment type="caution">
    <text evidence="18">Lacks conserved residue(s) required for the propagation of feature annotation.</text>
</comment>
<dbReference type="GO" id="GO:0000902">
    <property type="term" value="P:cell morphogenesis"/>
    <property type="evidence" value="ECO:0007669"/>
    <property type="project" value="UniProtKB-UniRule"/>
</dbReference>
<comment type="subunit">
    <text evidence="18">Homotrimer.</text>
</comment>
<keyword evidence="12 18" id="KW-0511">Multifunctional enzyme</keyword>
<feature type="domain" description="MobA-like NTP transferase" evidence="19">
    <location>
        <begin position="14"/>
        <end position="146"/>
    </location>
</feature>
<dbReference type="Pfam" id="PF12804">
    <property type="entry name" value="NTP_transf_3"/>
    <property type="match status" value="1"/>
</dbReference>
<feature type="binding site" evidence="18">
    <location>
        <position position="419"/>
    </location>
    <ligand>
        <name>acetyl-CoA</name>
        <dbReference type="ChEBI" id="CHEBI:57288"/>
    </ligand>
</feature>
<comment type="cofactor">
    <cofactor evidence="18">
        <name>Mg(2+)</name>
        <dbReference type="ChEBI" id="CHEBI:18420"/>
    </cofactor>
    <text evidence="18">Binds 1 Mg(2+) ion per subunit.</text>
</comment>
<keyword evidence="4 18" id="KW-0963">Cytoplasm</keyword>
<dbReference type="GO" id="GO:0009252">
    <property type="term" value="P:peptidoglycan biosynthetic process"/>
    <property type="evidence" value="ECO:0007669"/>
    <property type="project" value="UniProtKB-UniRule"/>
</dbReference>
<dbReference type="InterPro" id="IPR050065">
    <property type="entry name" value="GlmU-like"/>
</dbReference>
<dbReference type="GO" id="GO:0000287">
    <property type="term" value="F:magnesium ion binding"/>
    <property type="evidence" value="ECO:0007669"/>
    <property type="project" value="UniProtKB-UniRule"/>
</dbReference>
<dbReference type="eggNOG" id="COG1207">
    <property type="taxonomic scope" value="Bacteria"/>
</dbReference>
<dbReference type="SUPFAM" id="SSF51161">
    <property type="entry name" value="Trimeric LpxA-like enzymes"/>
    <property type="match status" value="1"/>
</dbReference>
<feature type="binding site" evidence="18">
    <location>
        <position position="168"/>
    </location>
    <ligand>
        <name>UDP-N-acetyl-alpha-D-glucosamine</name>
        <dbReference type="ChEBI" id="CHEBI:57705"/>
    </ligand>
</feature>
<comment type="pathway">
    <text evidence="18">Bacterial outer membrane biogenesis; LPS lipid A biosynthesis.</text>
</comment>
<feature type="binding site" evidence="18">
    <location>
        <position position="373"/>
    </location>
    <ligand>
        <name>UDP-N-acetyl-alpha-D-glucosamine</name>
        <dbReference type="ChEBI" id="CHEBI:57705"/>
    </ligand>
</feature>
<comment type="similarity">
    <text evidence="3 18">In the N-terminal section; belongs to the N-acetylglucosamine-1-phosphate uridyltransferase family.</text>
</comment>
<dbReference type="GO" id="GO:0008360">
    <property type="term" value="P:regulation of cell shape"/>
    <property type="evidence" value="ECO:0007669"/>
    <property type="project" value="UniProtKB-KW"/>
</dbReference>
<evidence type="ECO:0000256" key="8">
    <source>
        <dbReference type="ARBA" id="ARBA00022737"/>
    </source>
</evidence>
<dbReference type="InterPro" id="IPR001451">
    <property type="entry name" value="Hexapep"/>
</dbReference>
<feature type="binding site" evidence="18">
    <location>
        <position position="436"/>
    </location>
    <ligand>
        <name>acetyl-CoA</name>
        <dbReference type="ChEBI" id="CHEBI:57288"/>
    </ligand>
</feature>
<feature type="binding site" evidence="18">
    <location>
        <position position="83"/>
    </location>
    <ligand>
        <name>UDP-N-acetyl-alpha-D-glucosamine</name>
        <dbReference type="ChEBI" id="CHEBI:57705"/>
    </ligand>
</feature>
<keyword evidence="9 18" id="KW-0460">Magnesium</keyword>
<feature type="region of interest" description="Pyrophosphorylase" evidence="18">
    <location>
        <begin position="1"/>
        <end position="242"/>
    </location>
</feature>
<dbReference type="Proteomes" id="UP000008952">
    <property type="component" value="Unassembled WGS sequence"/>
</dbReference>
<feature type="region of interest" description="Linker" evidence="18">
    <location>
        <begin position="243"/>
        <end position="263"/>
    </location>
</feature>
<evidence type="ECO:0000256" key="1">
    <source>
        <dbReference type="ARBA" id="ARBA00004496"/>
    </source>
</evidence>
<dbReference type="CDD" id="cd02540">
    <property type="entry name" value="GT2_GlmU_N_bac"/>
    <property type="match status" value="1"/>
</dbReference>
<dbReference type="EMBL" id="AIMB01000008">
    <property type="protein sequence ID" value="EJF88668.1"/>
    <property type="molecule type" value="Genomic_DNA"/>
</dbReference>
<keyword evidence="7 18" id="KW-0479">Metal-binding</keyword>
<keyword evidence="10 18" id="KW-0133">Cell shape</keyword>
<proteinExistence type="inferred from homology"/>
<organism evidence="20 21">
    <name type="scientific">Bartonella tamiae Th239</name>
    <dbReference type="NCBI Taxonomy" id="1094558"/>
    <lineage>
        <taxon>Bacteria</taxon>
        <taxon>Pseudomonadati</taxon>
        <taxon>Pseudomonadota</taxon>
        <taxon>Alphaproteobacteria</taxon>
        <taxon>Hyphomicrobiales</taxon>
        <taxon>Bartonellaceae</taxon>
        <taxon>Bartonella</taxon>
    </lineage>
</organism>
<comment type="similarity">
    <text evidence="2 18">In the C-terminal section; belongs to the transferase hexapeptide repeat family.</text>
</comment>
<evidence type="ECO:0000313" key="21">
    <source>
        <dbReference type="Proteomes" id="UP000008952"/>
    </source>
</evidence>
<dbReference type="GO" id="GO:0016020">
    <property type="term" value="C:membrane"/>
    <property type="evidence" value="ECO:0007669"/>
    <property type="project" value="GOC"/>
</dbReference>
<dbReference type="SUPFAM" id="SSF53448">
    <property type="entry name" value="Nucleotide-diphospho-sugar transferases"/>
    <property type="match status" value="1"/>
</dbReference>
<feature type="binding site" evidence="18">
    <location>
        <position position="154"/>
    </location>
    <ligand>
        <name>UDP-N-acetyl-alpha-D-glucosamine</name>
        <dbReference type="ChEBI" id="CHEBI:57705"/>
    </ligand>
</feature>
<dbReference type="InterPro" id="IPR029044">
    <property type="entry name" value="Nucleotide-diphossugar_trans"/>
</dbReference>
<dbReference type="OrthoDB" id="9775031at2"/>
<evidence type="ECO:0000256" key="10">
    <source>
        <dbReference type="ARBA" id="ARBA00022960"/>
    </source>
</evidence>
<dbReference type="NCBIfam" id="TIGR01173">
    <property type="entry name" value="glmU"/>
    <property type="match status" value="1"/>
</dbReference>
<name>J0ZK12_9HYPH</name>
<feature type="binding site" evidence="18">
    <location>
        <begin position="16"/>
        <end position="19"/>
    </location>
    <ligand>
        <name>UDP-N-acetyl-alpha-D-glucosamine</name>
        <dbReference type="ChEBI" id="CHEBI:57705"/>
    </ligand>
</feature>
<evidence type="ECO:0000256" key="6">
    <source>
        <dbReference type="ARBA" id="ARBA00022695"/>
    </source>
</evidence>
<dbReference type="PATRIC" id="fig|1094558.3.peg.1318"/>
<comment type="pathway">
    <text evidence="18">Nucleotide-sugar biosynthesis; UDP-N-acetyl-alpha-D-glucosamine biosynthesis; UDP-N-acetyl-alpha-D-glucosamine from N-acetyl-alpha-D-glucosamine 1-phosphate: step 1/1.</text>
</comment>
<dbReference type="InterPro" id="IPR038009">
    <property type="entry name" value="GlmU_C_LbH"/>
</dbReference>
<dbReference type="AlphaFoldDB" id="J0ZK12"/>
<dbReference type="HAMAP" id="MF_01631">
    <property type="entry name" value="GlmU"/>
    <property type="match status" value="1"/>
</dbReference>
<feature type="binding site" evidence="18">
    <location>
        <position position="376"/>
    </location>
    <ligand>
        <name>acetyl-CoA</name>
        <dbReference type="ChEBI" id="CHEBI:57288"/>
    </ligand>
</feature>
<dbReference type="CDD" id="cd03353">
    <property type="entry name" value="LbH_GlmU_C"/>
    <property type="match status" value="1"/>
</dbReference>
<feature type="binding site" evidence="18">
    <location>
        <position position="240"/>
    </location>
    <ligand>
        <name>UDP-N-acetyl-alpha-D-glucosamine</name>
        <dbReference type="ChEBI" id="CHEBI:57705"/>
    </ligand>
</feature>
<evidence type="ECO:0000256" key="16">
    <source>
        <dbReference type="ARBA" id="ARBA00048493"/>
    </source>
</evidence>
<dbReference type="UniPathway" id="UPA00113">
    <property type="reaction ID" value="UER00532"/>
</dbReference>
<dbReference type="HOGENOM" id="CLU_029499_15_2_5"/>
<comment type="catalytic activity">
    <reaction evidence="15 18">
        <text>alpha-D-glucosamine 1-phosphate + acetyl-CoA = N-acetyl-alpha-D-glucosamine 1-phosphate + CoA + H(+)</text>
        <dbReference type="Rhea" id="RHEA:13725"/>
        <dbReference type="ChEBI" id="CHEBI:15378"/>
        <dbReference type="ChEBI" id="CHEBI:57287"/>
        <dbReference type="ChEBI" id="CHEBI:57288"/>
        <dbReference type="ChEBI" id="CHEBI:57776"/>
        <dbReference type="ChEBI" id="CHEBI:58516"/>
        <dbReference type="EC" id="2.3.1.157"/>
    </reaction>
</comment>
<protein>
    <recommendedName>
        <fullName evidence="18">Bifunctional protein GlmU</fullName>
    </recommendedName>
    <domain>
        <recommendedName>
            <fullName evidence="18">UDP-N-acetylglucosamine pyrophosphorylase</fullName>
            <ecNumber evidence="18">2.7.7.23</ecNumber>
        </recommendedName>
        <alternativeName>
            <fullName evidence="18">N-acetylglucosamine-1-phosphate uridyltransferase</fullName>
        </alternativeName>
    </domain>
    <domain>
        <recommendedName>
            <fullName evidence="18">Glucosamine-1-phosphate N-acetyltransferase</fullName>
            <ecNumber evidence="18">2.3.1.157</ecNumber>
        </recommendedName>
    </domain>
</protein>
<dbReference type="Gene3D" id="2.160.10.10">
    <property type="entry name" value="Hexapeptide repeat proteins"/>
    <property type="match status" value="1"/>
</dbReference>
<feature type="binding site" evidence="18">
    <location>
        <position position="30"/>
    </location>
    <ligand>
        <name>UDP-N-acetyl-alpha-D-glucosamine</name>
        <dbReference type="ChEBI" id="CHEBI:57705"/>
    </ligand>
</feature>
<evidence type="ECO:0000256" key="2">
    <source>
        <dbReference type="ARBA" id="ARBA00007707"/>
    </source>
</evidence>
<evidence type="ECO:0000256" key="17">
    <source>
        <dbReference type="ARBA" id="ARBA00049628"/>
    </source>
</evidence>
<dbReference type="InterPro" id="IPR011004">
    <property type="entry name" value="Trimer_LpxA-like_sf"/>
</dbReference>
<evidence type="ECO:0000256" key="5">
    <source>
        <dbReference type="ARBA" id="ARBA00022679"/>
    </source>
</evidence>
<evidence type="ECO:0000256" key="12">
    <source>
        <dbReference type="ARBA" id="ARBA00023268"/>
    </source>
</evidence>
<dbReference type="Gene3D" id="3.90.550.10">
    <property type="entry name" value="Spore Coat Polysaccharide Biosynthesis Protein SpsA, Chain A"/>
    <property type="match status" value="1"/>
</dbReference>
<sequence>MNKKNMIKRRCLSIILAAGEGTRMKSSLPKVLHKIAGLPMVCHVVQQVQSAGTDILAIIVGRGFESVQKAIYDFAPHASFFMQEERRGTAHAVLSAKTLLENTPNNKMPDDVLIVFGDTPLIEADALGRARNALADGVDVVVMGFRTSKPEGYGRLIEKDGTLIAIVEEKEATQDQRQINFCNGGVMAMNGKYALSLIEKIDNHNAKQEFYLTDIVAIAVQQKLKVQAIEVPFENVLGVNNHTELAQADALWQKRKAQMLMHEGVRLLKPDSVYFSYDTVIDADVTIEPNVFFGPGVKIKKGTTIHSFSYLEDAIIDENVTVGPFARIRPGSHLEEKSKVGNFCEIKQSRIGKEAKVNHLTYIGDAKVGDYANIGAGTVTCNYDGFNKWETIIGKNAFIGSNSSLVAPIEIGQNAYVASGSVITKLVPDNSVAFGRSYQVNKEGRATSLREHFAAVKALRKNQTERKD</sequence>